<dbReference type="SUPFAM" id="SSF90123">
    <property type="entry name" value="ABC transporter transmembrane region"/>
    <property type="match status" value="1"/>
</dbReference>
<dbReference type="PANTHER" id="PTHR24221">
    <property type="entry name" value="ATP-BINDING CASSETTE SUB-FAMILY B"/>
    <property type="match status" value="1"/>
</dbReference>
<dbReference type="GO" id="GO:0005524">
    <property type="term" value="F:ATP binding"/>
    <property type="evidence" value="ECO:0007669"/>
    <property type="project" value="UniProtKB-KW"/>
</dbReference>
<proteinExistence type="predicted"/>
<feature type="domain" description="ABC transmembrane type-1" evidence="11">
    <location>
        <begin position="26"/>
        <end position="324"/>
    </location>
</feature>
<evidence type="ECO:0000256" key="5">
    <source>
        <dbReference type="ARBA" id="ARBA00022741"/>
    </source>
</evidence>
<dbReference type="OrthoDB" id="121502at2157"/>
<comment type="subcellular location">
    <subcellularLocation>
        <location evidence="1">Cell membrane</location>
        <topology evidence="1">Multi-pass membrane protein</topology>
    </subcellularLocation>
</comment>
<evidence type="ECO:0000256" key="8">
    <source>
        <dbReference type="ARBA" id="ARBA00023136"/>
    </source>
</evidence>
<dbReference type="AlphaFoldDB" id="L9W024"/>
<evidence type="ECO:0000256" key="1">
    <source>
        <dbReference type="ARBA" id="ARBA00004651"/>
    </source>
</evidence>
<dbReference type="InterPro" id="IPR017871">
    <property type="entry name" value="ABC_transporter-like_CS"/>
</dbReference>
<dbReference type="GO" id="GO:0005886">
    <property type="term" value="C:plasma membrane"/>
    <property type="evidence" value="ECO:0007669"/>
    <property type="project" value="UniProtKB-SubCell"/>
</dbReference>
<keyword evidence="5" id="KW-0547">Nucleotide-binding</keyword>
<evidence type="ECO:0000256" key="4">
    <source>
        <dbReference type="ARBA" id="ARBA00022692"/>
    </source>
</evidence>
<sequence>MSDDYTYREKAAAVRRVAAFHPAFTVGVIVLSVVAAGLEAVGLSFILPILELAQGEVGPNEASGVLGMFVTLYQTLGIPFTLGYLVTGVAAVMTVRFTSSFLVAWLRAVLETLYVKQIRVQAYDKALDARVAYFDQEGSDEILNAIITESKYSGRVIKDLVRLVEQGLLAAMYFGIALFIAPWLTLATAVVLGSVVVLFKFGLESGSSVGDRLAEANEEVQSSAQAGTQGIRDVKAFSMRSELFDRFDDAIDVFARSSIRIARNKAIITNFYQLVIAITVFVLIYVALVVTSLSLGALGVFLFAIFQLGPKVSTLSNIVYSLDSKLPHLIRTQRFLDGMDNYSEPKPVRDEAPTDIERVEYDDVRFSYETSDEEVLSGVSFGVERGEFVAFVGQSGAGKSTIISLFARMYEPDEGKIRADGTPINEFPVQEWRKRVSIVRQDPFIFNETLRYNLTIGNRDATQEEIEEVCEIAQVTEFFDDLKDGFDTQLGDDGIRLSGGQQQRIAIARALLKDADFLLLDEATSDLDTGLEEKAHSAIEAMDRDYGMIVVAHRLSTVTNADRIYTMDQGKIVERGDHRSLMTENGQYASLYDKQIVSGAVSD</sequence>
<feature type="transmembrane region" description="Helical" evidence="9">
    <location>
        <begin position="186"/>
        <end position="203"/>
    </location>
</feature>
<evidence type="ECO:0000256" key="2">
    <source>
        <dbReference type="ARBA" id="ARBA00022448"/>
    </source>
</evidence>
<dbReference type="PROSITE" id="PS50929">
    <property type="entry name" value="ABC_TM1F"/>
    <property type="match status" value="1"/>
</dbReference>
<dbReference type="Proteomes" id="UP000011690">
    <property type="component" value="Unassembled WGS sequence"/>
</dbReference>
<feature type="transmembrane region" description="Helical" evidence="9">
    <location>
        <begin position="24"/>
        <end position="50"/>
    </location>
</feature>
<evidence type="ECO:0000313" key="12">
    <source>
        <dbReference type="EMBL" id="ELY42646.1"/>
    </source>
</evidence>
<dbReference type="InterPro" id="IPR036640">
    <property type="entry name" value="ABC1_TM_sf"/>
</dbReference>
<feature type="domain" description="ABC transporter" evidence="10">
    <location>
        <begin position="359"/>
        <end position="594"/>
    </location>
</feature>
<dbReference type="InterPro" id="IPR039421">
    <property type="entry name" value="Type_1_exporter"/>
</dbReference>
<keyword evidence="7 9" id="KW-1133">Transmembrane helix</keyword>
<dbReference type="eggNOG" id="arCOG02841">
    <property type="taxonomic scope" value="Archaea"/>
</dbReference>
<dbReference type="Gene3D" id="3.40.50.300">
    <property type="entry name" value="P-loop containing nucleotide triphosphate hydrolases"/>
    <property type="match status" value="1"/>
</dbReference>
<protein>
    <submittedName>
        <fullName evidence="12">Multidrug/lipids ABC transporter ATP-binding/permease protein</fullName>
    </submittedName>
</protein>
<dbReference type="PATRIC" id="fig|1227500.6.peg.4065"/>
<dbReference type="Gene3D" id="1.20.1560.10">
    <property type="entry name" value="ABC transporter type 1, transmembrane domain"/>
    <property type="match status" value="1"/>
</dbReference>
<feature type="transmembrane region" description="Helical" evidence="9">
    <location>
        <begin position="62"/>
        <end position="82"/>
    </location>
</feature>
<dbReference type="InterPro" id="IPR003593">
    <property type="entry name" value="AAA+_ATPase"/>
</dbReference>
<gene>
    <name evidence="12" type="ORF">C494_20108</name>
</gene>
<dbReference type="InterPro" id="IPR027417">
    <property type="entry name" value="P-loop_NTPase"/>
</dbReference>
<dbReference type="PROSITE" id="PS00211">
    <property type="entry name" value="ABC_TRANSPORTER_1"/>
    <property type="match status" value="1"/>
</dbReference>
<dbReference type="STRING" id="1227500.C494_20108"/>
<dbReference type="SUPFAM" id="SSF52540">
    <property type="entry name" value="P-loop containing nucleoside triphosphate hydrolases"/>
    <property type="match status" value="1"/>
</dbReference>
<keyword evidence="2" id="KW-0813">Transport</keyword>
<evidence type="ECO:0000259" key="11">
    <source>
        <dbReference type="PROSITE" id="PS50929"/>
    </source>
</evidence>
<organism evidence="12 13">
    <name type="scientific">Natronorubrum bangense JCM 10635</name>
    <dbReference type="NCBI Taxonomy" id="1227500"/>
    <lineage>
        <taxon>Archaea</taxon>
        <taxon>Methanobacteriati</taxon>
        <taxon>Methanobacteriota</taxon>
        <taxon>Stenosarchaea group</taxon>
        <taxon>Halobacteria</taxon>
        <taxon>Halobacteriales</taxon>
        <taxon>Natrialbaceae</taxon>
        <taxon>Natronorubrum</taxon>
    </lineage>
</organism>
<evidence type="ECO:0000256" key="6">
    <source>
        <dbReference type="ARBA" id="ARBA00022840"/>
    </source>
</evidence>
<evidence type="ECO:0000259" key="10">
    <source>
        <dbReference type="PROSITE" id="PS50893"/>
    </source>
</evidence>
<evidence type="ECO:0000313" key="13">
    <source>
        <dbReference type="Proteomes" id="UP000011690"/>
    </source>
</evidence>
<dbReference type="GO" id="GO:0140359">
    <property type="term" value="F:ABC-type transporter activity"/>
    <property type="evidence" value="ECO:0007669"/>
    <property type="project" value="InterPro"/>
</dbReference>
<keyword evidence="6 12" id="KW-0067">ATP-binding</keyword>
<dbReference type="GO" id="GO:0016887">
    <property type="term" value="F:ATP hydrolysis activity"/>
    <property type="evidence" value="ECO:0007669"/>
    <property type="project" value="InterPro"/>
</dbReference>
<feature type="transmembrane region" description="Helical" evidence="9">
    <location>
        <begin position="88"/>
        <end position="110"/>
    </location>
</feature>
<dbReference type="Pfam" id="PF00005">
    <property type="entry name" value="ABC_tran"/>
    <property type="match status" value="1"/>
</dbReference>
<dbReference type="Pfam" id="PF00664">
    <property type="entry name" value="ABC_membrane"/>
    <property type="match status" value="1"/>
</dbReference>
<feature type="transmembrane region" description="Helical" evidence="9">
    <location>
        <begin position="274"/>
        <end position="306"/>
    </location>
</feature>
<keyword evidence="3" id="KW-1003">Cell membrane</keyword>
<dbReference type="PROSITE" id="PS50893">
    <property type="entry name" value="ABC_TRANSPORTER_2"/>
    <property type="match status" value="1"/>
</dbReference>
<evidence type="ECO:0000256" key="9">
    <source>
        <dbReference type="SAM" id="Phobius"/>
    </source>
</evidence>
<evidence type="ECO:0000256" key="7">
    <source>
        <dbReference type="ARBA" id="ARBA00022989"/>
    </source>
</evidence>
<evidence type="ECO:0000256" key="3">
    <source>
        <dbReference type="ARBA" id="ARBA00022475"/>
    </source>
</evidence>
<reference evidence="12 13" key="1">
    <citation type="journal article" date="2014" name="PLoS Genet.">
        <title>Phylogenetically driven sequencing of extremely halophilic archaea reveals strategies for static and dynamic osmo-response.</title>
        <authorList>
            <person name="Becker E.A."/>
            <person name="Seitzer P.M."/>
            <person name="Tritt A."/>
            <person name="Larsen D."/>
            <person name="Krusor M."/>
            <person name="Yao A.I."/>
            <person name="Wu D."/>
            <person name="Madern D."/>
            <person name="Eisen J.A."/>
            <person name="Darling A.E."/>
            <person name="Facciotti M.T."/>
        </authorList>
    </citation>
    <scope>NUCLEOTIDE SEQUENCE [LARGE SCALE GENOMIC DNA]</scope>
    <source>
        <strain evidence="12 13">JCM 10635</strain>
    </source>
</reference>
<keyword evidence="13" id="KW-1185">Reference proteome</keyword>
<keyword evidence="8 9" id="KW-0472">Membrane</keyword>
<dbReference type="FunFam" id="3.40.50.300:FF:000221">
    <property type="entry name" value="Multidrug ABC transporter ATP-binding protein"/>
    <property type="match status" value="1"/>
</dbReference>
<dbReference type="RefSeq" id="WP_006068128.1">
    <property type="nucleotide sequence ID" value="NZ_AOHY01000059.1"/>
</dbReference>
<dbReference type="EMBL" id="AOHY01000059">
    <property type="protein sequence ID" value="ELY42646.1"/>
    <property type="molecule type" value="Genomic_DNA"/>
</dbReference>
<name>L9W024_9EURY</name>
<dbReference type="InterPro" id="IPR003439">
    <property type="entry name" value="ABC_transporter-like_ATP-bd"/>
</dbReference>
<keyword evidence="4 9" id="KW-0812">Transmembrane</keyword>
<comment type="caution">
    <text evidence="12">The sequence shown here is derived from an EMBL/GenBank/DDBJ whole genome shotgun (WGS) entry which is preliminary data.</text>
</comment>
<dbReference type="PANTHER" id="PTHR24221:SF654">
    <property type="entry name" value="ATP-BINDING CASSETTE SUB-FAMILY B MEMBER 6"/>
    <property type="match status" value="1"/>
</dbReference>
<accession>L9W024</accession>
<dbReference type="SMART" id="SM00382">
    <property type="entry name" value="AAA"/>
    <property type="match status" value="1"/>
</dbReference>
<dbReference type="InterPro" id="IPR011527">
    <property type="entry name" value="ABC1_TM_dom"/>
</dbReference>